<accession>A0ABD1PCJ6</accession>
<evidence type="ECO:0000313" key="1">
    <source>
        <dbReference type="EMBL" id="KAL2461611.1"/>
    </source>
</evidence>
<keyword evidence="2" id="KW-1185">Reference proteome</keyword>
<sequence>MPILHEYLENSDAGESSLSSNQHPLLCLLSQHSQNMEFIPRATISERIEKNKIRWRGTFVSHGEISYLPKFWEWYTWIQKLIHKKNLRDLAVAVNSTAKDYHRPNSSCRALPKDFQRKDEFFTSPNPLLNQTSENRDMIDAFDEIDDINSSKDLPCKIP</sequence>
<dbReference type="EMBL" id="JBFOLK010000014">
    <property type="protein sequence ID" value="KAL2461611.1"/>
    <property type="molecule type" value="Genomic_DNA"/>
</dbReference>
<reference evidence="2" key="1">
    <citation type="submission" date="2024-07" db="EMBL/GenBank/DDBJ databases">
        <title>Two chromosome-level genome assemblies of Korean endemic species Abeliophyllum distichum and Forsythia ovata (Oleaceae).</title>
        <authorList>
            <person name="Jang H."/>
        </authorList>
    </citation>
    <scope>NUCLEOTIDE SEQUENCE [LARGE SCALE GENOMIC DNA]</scope>
</reference>
<dbReference type="AlphaFoldDB" id="A0ABD1PCJ6"/>
<evidence type="ECO:0000313" key="2">
    <source>
        <dbReference type="Proteomes" id="UP001604336"/>
    </source>
</evidence>
<proteinExistence type="predicted"/>
<dbReference type="Proteomes" id="UP001604336">
    <property type="component" value="Unassembled WGS sequence"/>
</dbReference>
<comment type="caution">
    <text evidence="1">The sequence shown here is derived from an EMBL/GenBank/DDBJ whole genome shotgun (WGS) entry which is preliminary data.</text>
</comment>
<protein>
    <submittedName>
        <fullName evidence="1">Uncharacterized protein</fullName>
    </submittedName>
</protein>
<organism evidence="1 2">
    <name type="scientific">Abeliophyllum distichum</name>
    <dbReference type="NCBI Taxonomy" id="126358"/>
    <lineage>
        <taxon>Eukaryota</taxon>
        <taxon>Viridiplantae</taxon>
        <taxon>Streptophyta</taxon>
        <taxon>Embryophyta</taxon>
        <taxon>Tracheophyta</taxon>
        <taxon>Spermatophyta</taxon>
        <taxon>Magnoliopsida</taxon>
        <taxon>eudicotyledons</taxon>
        <taxon>Gunneridae</taxon>
        <taxon>Pentapetalae</taxon>
        <taxon>asterids</taxon>
        <taxon>lamiids</taxon>
        <taxon>Lamiales</taxon>
        <taxon>Oleaceae</taxon>
        <taxon>Forsythieae</taxon>
        <taxon>Abeliophyllum</taxon>
    </lineage>
</organism>
<gene>
    <name evidence="1" type="ORF">Adt_45031</name>
</gene>
<name>A0ABD1PCJ6_9LAMI</name>